<evidence type="ECO:0000256" key="1">
    <source>
        <dbReference type="ARBA" id="ARBA00022737"/>
    </source>
</evidence>
<dbReference type="PANTHER" id="PTHR45641">
    <property type="entry name" value="TETRATRICOPEPTIDE REPEAT PROTEIN (AFU_ORTHOLOGUE AFUA_6G03870)"/>
    <property type="match status" value="1"/>
</dbReference>
<keyword evidence="4" id="KW-0963">Cytoplasm</keyword>
<feature type="repeat" description="TPR" evidence="3">
    <location>
        <begin position="465"/>
        <end position="498"/>
    </location>
</feature>
<comment type="caution">
    <text evidence="6">The sequence shown here is derived from an EMBL/GenBank/DDBJ whole genome shotgun (WGS) entry which is preliminary data.</text>
</comment>
<keyword evidence="4" id="KW-0493">Microtubule</keyword>
<dbReference type="EMBL" id="CAJNOV010011906">
    <property type="protein sequence ID" value="CAF1468724.1"/>
    <property type="molecule type" value="Genomic_DNA"/>
</dbReference>
<dbReference type="PROSITE" id="PS50293">
    <property type="entry name" value="TPR_REGION"/>
    <property type="match status" value="3"/>
</dbReference>
<dbReference type="Proteomes" id="UP000663855">
    <property type="component" value="Unassembled WGS sequence"/>
</dbReference>
<dbReference type="InterPro" id="IPR019734">
    <property type="entry name" value="TPR_rpt"/>
</dbReference>
<dbReference type="Pfam" id="PF13374">
    <property type="entry name" value="TPR_10"/>
    <property type="match status" value="1"/>
</dbReference>
<comment type="subcellular location">
    <subcellularLocation>
        <location evidence="4">Cytoplasm</location>
        <location evidence="4">Cytoskeleton</location>
    </subcellularLocation>
</comment>
<dbReference type="AlphaFoldDB" id="A0A815QZX4"/>
<evidence type="ECO:0000313" key="6">
    <source>
        <dbReference type="EMBL" id="CAF1468724.1"/>
    </source>
</evidence>
<evidence type="ECO:0000313" key="8">
    <source>
        <dbReference type="Proteomes" id="UP000663855"/>
    </source>
</evidence>
<comment type="function">
    <text evidence="4">Kinesin is a microtubule-associated force-producing protein that play a role in organelle transport.</text>
</comment>
<name>A0A815QZX4_9BILA</name>
<evidence type="ECO:0000256" key="2">
    <source>
        <dbReference type="ARBA" id="ARBA00022803"/>
    </source>
</evidence>
<evidence type="ECO:0000256" key="3">
    <source>
        <dbReference type="PROSITE-ProRule" id="PRU00339"/>
    </source>
</evidence>
<dbReference type="EMBL" id="CAJOBH010004524">
    <property type="protein sequence ID" value="CAF3993162.1"/>
    <property type="molecule type" value="Genomic_DNA"/>
</dbReference>
<dbReference type="InterPro" id="IPR011990">
    <property type="entry name" value="TPR-like_helical_dom_sf"/>
</dbReference>
<feature type="region of interest" description="Disordered" evidence="5">
    <location>
        <begin position="1"/>
        <end position="26"/>
    </location>
</feature>
<dbReference type="SUPFAM" id="SSF56399">
    <property type="entry name" value="ADP-ribosylation"/>
    <property type="match status" value="1"/>
</dbReference>
<dbReference type="PROSITE" id="PS51996">
    <property type="entry name" value="TR_MART"/>
    <property type="match status" value="1"/>
</dbReference>
<dbReference type="SUPFAM" id="SSF48452">
    <property type="entry name" value="TPR-like"/>
    <property type="match status" value="1"/>
</dbReference>
<feature type="repeat" description="TPR" evidence="3">
    <location>
        <begin position="507"/>
        <end position="540"/>
    </location>
</feature>
<dbReference type="Gene3D" id="3.90.176.10">
    <property type="entry name" value="Toxin ADP-ribosyltransferase, Chain A, domain 1"/>
    <property type="match status" value="1"/>
</dbReference>
<organism evidence="6 8">
    <name type="scientific">Rotaria magnacalcarata</name>
    <dbReference type="NCBI Taxonomy" id="392030"/>
    <lineage>
        <taxon>Eukaryota</taxon>
        <taxon>Metazoa</taxon>
        <taxon>Spiralia</taxon>
        <taxon>Gnathifera</taxon>
        <taxon>Rotifera</taxon>
        <taxon>Eurotatoria</taxon>
        <taxon>Bdelloidea</taxon>
        <taxon>Philodinida</taxon>
        <taxon>Philodinidae</taxon>
        <taxon>Rotaria</taxon>
    </lineage>
</organism>
<keyword evidence="4" id="KW-0505">Motor protein</keyword>
<dbReference type="Pfam" id="PF13424">
    <property type="entry name" value="TPR_12"/>
    <property type="match status" value="2"/>
</dbReference>
<sequence length="688" mass="78506">MINRNSQQSTSKSTSNATASTGSLPNATGQKQIRVQNYLVIWVDGSIALNNKDCQNTLTQLREVVRKVNFCTTPEECIQFLNQMDDERAFIISSGALGQQLVSDIHHMAQVDAIYIFCGNKTRHAGWTKYWPKIEGVFISITPICESLKKVARECDHETIPMSFVSKRMVAPGEQNINELPSSYMYTMLFKEIALEIDEDDGNSVNNLIAFCRNKGAPESELRQFQHGYQQKSPIWCYSQEIFLYGMLNCALRSLDMETMAKMGFFIRKLHQQLRQLHEKQARSFMKQFIVYRGQGLPQDDFENLVDTKGGLLSFNNFLSTSKHQHVAMGFVERTLNKYENHVGILFTMTINPSKISISKTPFALIDEHSAAPQEEEILFSMHAVFRIDVIKQTEQNSRVWEVHLTLTDDHDPQLAALTDRMKKEIDGSRWHRMAKLMYKLGHFNQAEELYKELLKNASGDSDSALIYHQLGYLKGEQGEYKDAVGFYEKALKIYQKTLPENHSLLASTYNNIGLAYDMMGDYAKALDLYEKAHQIKEKTLPPNHPDLAISYHNIGGMYKHMGAYAKALEYYEKTLEIDKSTLPVNHPDSATSYNNIGRVYDNMGNYSKALEFYEKAHKIREKTLPPNHPDLAYSCNNIGMVYDNMGDYSKAFAFLEKALTIGRKSLSPTHPLIKAVIDNIADLEKKL</sequence>
<keyword evidence="1" id="KW-0677">Repeat</keyword>
<feature type="compositionally biased region" description="Low complexity" evidence="5">
    <location>
        <begin position="1"/>
        <end position="23"/>
    </location>
</feature>
<evidence type="ECO:0000256" key="4">
    <source>
        <dbReference type="RuleBase" id="RU367020"/>
    </source>
</evidence>
<dbReference type="Gene3D" id="1.25.40.10">
    <property type="entry name" value="Tetratricopeptide repeat domain"/>
    <property type="match status" value="2"/>
</dbReference>
<feature type="repeat" description="TPR" evidence="3">
    <location>
        <begin position="549"/>
        <end position="582"/>
    </location>
</feature>
<gene>
    <name evidence="7" type="ORF">BYL167_LOCUS13267</name>
    <name evidence="6" type="ORF">CJN711_LOCUS25530</name>
</gene>
<feature type="repeat" description="TPR" evidence="3">
    <location>
        <begin position="633"/>
        <end position="666"/>
    </location>
</feature>
<dbReference type="PRINTS" id="PR00381">
    <property type="entry name" value="KINESINLIGHT"/>
</dbReference>
<dbReference type="Proteomes" id="UP000681967">
    <property type="component" value="Unassembled WGS sequence"/>
</dbReference>
<reference evidence="6" key="1">
    <citation type="submission" date="2021-02" db="EMBL/GenBank/DDBJ databases">
        <authorList>
            <person name="Nowell W R."/>
        </authorList>
    </citation>
    <scope>NUCLEOTIDE SEQUENCE</scope>
</reference>
<proteinExistence type="inferred from homology"/>
<dbReference type="PROSITE" id="PS50005">
    <property type="entry name" value="TPR"/>
    <property type="match status" value="5"/>
</dbReference>
<dbReference type="GO" id="GO:0005871">
    <property type="term" value="C:kinesin complex"/>
    <property type="evidence" value="ECO:0007669"/>
    <property type="project" value="UniProtKB-UniRule"/>
</dbReference>
<keyword evidence="2 3" id="KW-0802">TPR repeat</keyword>
<feature type="repeat" description="TPR" evidence="3">
    <location>
        <begin position="591"/>
        <end position="624"/>
    </location>
</feature>
<dbReference type="GO" id="GO:0005874">
    <property type="term" value="C:microtubule"/>
    <property type="evidence" value="ECO:0007669"/>
    <property type="project" value="UniProtKB-UniRule"/>
</dbReference>
<protein>
    <recommendedName>
        <fullName evidence="4">Kinesin light chain</fullName>
    </recommendedName>
</protein>
<evidence type="ECO:0000256" key="5">
    <source>
        <dbReference type="SAM" id="MobiDB-lite"/>
    </source>
</evidence>
<keyword evidence="4" id="KW-0206">Cytoskeleton</keyword>
<dbReference type="SMART" id="SM00028">
    <property type="entry name" value="TPR"/>
    <property type="match status" value="6"/>
</dbReference>
<evidence type="ECO:0000313" key="7">
    <source>
        <dbReference type="EMBL" id="CAF3993162.1"/>
    </source>
</evidence>
<accession>A0A815QZX4</accession>
<dbReference type="PANTHER" id="PTHR45641:SF19">
    <property type="entry name" value="NEPHROCYSTIN-3"/>
    <property type="match status" value="1"/>
</dbReference>
<comment type="similarity">
    <text evidence="4">Belongs to the kinesin light chain family.</text>
</comment>
<comment type="subunit">
    <text evidence="4">Oligomeric complex composed of two heavy chains and two light chains.</text>
</comment>